<dbReference type="EMBL" id="JABWDY010043433">
    <property type="protein sequence ID" value="KAF5175937.1"/>
    <property type="molecule type" value="Genomic_DNA"/>
</dbReference>
<gene>
    <name evidence="3" type="ORF">FRX31_034476</name>
</gene>
<dbReference type="PANTHER" id="PTHR31338">
    <property type="entry name" value="POLYKETIDE CYCLASE/DEHYDRASE AND LIPID TRANSPORT SUPERFAMILY PROTEIN"/>
    <property type="match status" value="1"/>
</dbReference>
<dbReference type="OrthoDB" id="1072116at2759"/>
<dbReference type="InterPro" id="IPR052006">
    <property type="entry name" value="MLP-like"/>
</dbReference>
<evidence type="ECO:0000313" key="3">
    <source>
        <dbReference type="EMBL" id="KAF5175937.1"/>
    </source>
</evidence>
<dbReference type="AlphaFoldDB" id="A0A7J6UTN9"/>
<evidence type="ECO:0000313" key="4">
    <source>
        <dbReference type="Proteomes" id="UP000554482"/>
    </source>
</evidence>
<feature type="domain" description="Bet v I/Major latex protein" evidence="2">
    <location>
        <begin position="4"/>
        <end position="155"/>
    </location>
</feature>
<keyword evidence="4" id="KW-1185">Reference proteome</keyword>
<evidence type="ECO:0000256" key="1">
    <source>
        <dbReference type="ARBA" id="ARBA00038242"/>
    </source>
</evidence>
<dbReference type="PANTHER" id="PTHR31338:SF16">
    <property type="entry name" value="POLYKETIDE CYCLASE_DEHYDRASE AND LIPID TRANSPORT SUPERFAMILY PROTEIN"/>
    <property type="match status" value="1"/>
</dbReference>
<dbReference type="GO" id="GO:0006952">
    <property type="term" value="P:defense response"/>
    <property type="evidence" value="ECO:0007669"/>
    <property type="project" value="InterPro"/>
</dbReference>
<protein>
    <submittedName>
        <fullName evidence="3">Mlp-like protein</fullName>
    </submittedName>
</protein>
<evidence type="ECO:0000259" key="2">
    <source>
        <dbReference type="SMART" id="SM01037"/>
    </source>
</evidence>
<reference evidence="3 4" key="1">
    <citation type="submission" date="2020-06" db="EMBL/GenBank/DDBJ databases">
        <title>Transcriptomic and genomic resources for Thalictrum thalictroides and T. hernandezii: Facilitating candidate gene discovery in an emerging model plant lineage.</title>
        <authorList>
            <person name="Arias T."/>
            <person name="Riano-Pachon D.M."/>
            <person name="Di Stilio V.S."/>
        </authorList>
    </citation>
    <scope>NUCLEOTIDE SEQUENCE [LARGE SCALE GENOMIC DNA]</scope>
    <source>
        <strain evidence="4">cv. WT478/WT964</strain>
        <tissue evidence="3">Leaves</tissue>
    </source>
</reference>
<dbReference type="Pfam" id="PF00407">
    <property type="entry name" value="Bet_v_1"/>
    <property type="match status" value="1"/>
</dbReference>
<dbReference type="SUPFAM" id="SSF55961">
    <property type="entry name" value="Bet v1-like"/>
    <property type="match status" value="1"/>
</dbReference>
<dbReference type="SMART" id="SM01037">
    <property type="entry name" value="Bet_v_1"/>
    <property type="match status" value="1"/>
</dbReference>
<organism evidence="3 4">
    <name type="scientific">Thalictrum thalictroides</name>
    <name type="common">Rue-anemone</name>
    <name type="synonym">Anemone thalictroides</name>
    <dbReference type="NCBI Taxonomy" id="46969"/>
    <lineage>
        <taxon>Eukaryota</taxon>
        <taxon>Viridiplantae</taxon>
        <taxon>Streptophyta</taxon>
        <taxon>Embryophyta</taxon>
        <taxon>Tracheophyta</taxon>
        <taxon>Spermatophyta</taxon>
        <taxon>Magnoliopsida</taxon>
        <taxon>Ranunculales</taxon>
        <taxon>Ranunculaceae</taxon>
        <taxon>Thalictroideae</taxon>
        <taxon>Thalictrum</taxon>
    </lineage>
</organism>
<comment type="caution">
    <text evidence="3">The sequence shown here is derived from an EMBL/GenBank/DDBJ whole genome shotgun (WGS) entry which is preliminary data.</text>
</comment>
<proteinExistence type="inferred from homology"/>
<accession>A0A7J6UTN9</accession>
<dbReference type="InterPro" id="IPR023393">
    <property type="entry name" value="START-like_dom_sf"/>
</dbReference>
<sequence length="157" mass="18089">MAETKICKLEMTKEGKSNPRKLYELIKYKHHHYPIIFPETFKNAEILEGDGGSTGSIELWKYVVTGTSEVLIAKERIDEADDEKMFVALNVLEGDVMNHYKHYAVKIQVNSKEEGYLVKCTIEFEKIDQSFPDPHEYMDLYAAWIDKLDAHLVAKGC</sequence>
<name>A0A7J6UTN9_THATH</name>
<dbReference type="Proteomes" id="UP000554482">
    <property type="component" value="Unassembled WGS sequence"/>
</dbReference>
<dbReference type="Gene3D" id="3.30.530.20">
    <property type="match status" value="1"/>
</dbReference>
<dbReference type="InterPro" id="IPR000916">
    <property type="entry name" value="Bet_v_I/MLP"/>
</dbReference>
<comment type="similarity">
    <text evidence="1">Belongs to the MLP family.</text>
</comment>